<gene>
    <name evidence="9" type="ORF">SAMN05660429_00885</name>
</gene>
<keyword evidence="4 7" id="KW-0812">Transmembrane</keyword>
<dbReference type="GO" id="GO:0005886">
    <property type="term" value="C:plasma membrane"/>
    <property type="evidence" value="ECO:0007669"/>
    <property type="project" value="UniProtKB-SubCell"/>
</dbReference>
<evidence type="ECO:0000256" key="2">
    <source>
        <dbReference type="ARBA" id="ARBA00022448"/>
    </source>
</evidence>
<keyword evidence="2 7" id="KW-0813">Transport</keyword>
<dbReference type="PANTHER" id="PTHR30183">
    <property type="entry name" value="MOLYBDENUM TRANSPORT SYSTEM PERMEASE PROTEIN MODB"/>
    <property type="match status" value="1"/>
</dbReference>
<dbReference type="RefSeq" id="WP_245732058.1">
    <property type="nucleotide sequence ID" value="NZ_AP027363.1"/>
</dbReference>
<feature type="transmembrane region" description="Helical" evidence="7">
    <location>
        <begin position="328"/>
        <end position="350"/>
    </location>
</feature>
<comment type="similarity">
    <text evidence="7">Belongs to the binding-protein-dependent transport system permease family.</text>
</comment>
<dbReference type="SUPFAM" id="SSF161098">
    <property type="entry name" value="MetI-like"/>
    <property type="match status" value="2"/>
</dbReference>
<evidence type="ECO:0000256" key="5">
    <source>
        <dbReference type="ARBA" id="ARBA00022989"/>
    </source>
</evidence>
<protein>
    <submittedName>
        <fullName evidence="9">Iron(III) transport system permease protein</fullName>
    </submittedName>
</protein>
<dbReference type="Proteomes" id="UP000199308">
    <property type="component" value="Unassembled WGS sequence"/>
</dbReference>
<evidence type="ECO:0000256" key="4">
    <source>
        <dbReference type="ARBA" id="ARBA00022692"/>
    </source>
</evidence>
<feature type="transmembrane region" description="Helical" evidence="7">
    <location>
        <begin position="286"/>
        <end position="308"/>
    </location>
</feature>
<feature type="transmembrane region" description="Helical" evidence="7">
    <location>
        <begin position="514"/>
        <end position="533"/>
    </location>
</feature>
<evidence type="ECO:0000256" key="6">
    <source>
        <dbReference type="ARBA" id="ARBA00023136"/>
    </source>
</evidence>
<dbReference type="EMBL" id="FOHK01000003">
    <property type="protein sequence ID" value="SET00282.1"/>
    <property type="molecule type" value="Genomic_DNA"/>
</dbReference>
<comment type="subcellular location">
    <subcellularLocation>
        <location evidence="1 7">Cell membrane</location>
        <topology evidence="1 7">Multi-pass membrane protein</topology>
    </subcellularLocation>
</comment>
<reference evidence="9 10" key="1">
    <citation type="submission" date="2016-10" db="EMBL/GenBank/DDBJ databases">
        <authorList>
            <person name="de Groot N.N."/>
        </authorList>
    </citation>
    <scope>NUCLEOTIDE SEQUENCE [LARGE SCALE GENOMIC DNA]</scope>
    <source>
        <strain evidence="9 10">DSM 19706</strain>
    </source>
</reference>
<dbReference type="GO" id="GO:0055085">
    <property type="term" value="P:transmembrane transport"/>
    <property type="evidence" value="ECO:0007669"/>
    <property type="project" value="InterPro"/>
</dbReference>
<feature type="transmembrane region" description="Helical" evidence="7">
    <location>
        <begin position="54"/>
        <end position="78"/>
    </location>
</feature>
<evidence type="ECO:0000313" key="10">
    <source>
        <dbReference type="Proteomes" id="UP000199308"/>
    </source>
</evidence>
<feature type="transmembrane region" description="Helical" evidence="7">
    <location>
        <begin position="362"/>
        <end position="386"/>
    </location>
</feature>
<dbReference type="PANTHER" id="PTHR30183:SF2">
    <property type="entry name" value="IRON UTILIZATION PROTEIN"/>
    <property type="match status" value="1"/>
</dbReference>
<keyword evidence="6 7" id="KW-0472">Membrane</keyword>
<evidence type="ECO:0000256" key="3">
    <source>
        <dbReference type="ARBA" id="ARBA00022475"/>
    </source>
</evidence>
<feature type="transmembrane region" description="Helical" evidence="7">
    <location>
        <begin position="139"/>
        <end position="158"/>
    </location>
</feature>
<proteinExistence type="inferred from homology"/>
<dbReference type="CDD" id="cd06261">
    <property type="entry name" value="TM_PBP2"/>
    <property type="match status" value="2"/>
</dbReference>
<feature type="domain" description="ABC transmembrane type-1" evidence="8">
    <location>
        <begin position="327"/>
        <end position="533"/>
    </location>
</feature>
<dbReference type="InterPro" id="IPR035906">
    <property type="entry name" value="MetI-like_sf"/>
</dbReference>
<dbReference type="Pfam" id="PF00528">
    <property type="entry name" value="BPD_transp_1"/>
    <property type="match status" value="1"/>
</dbReference>
<evidence type="ECO:0000256" key="7">
    <source>
        <dbReference type="RuleBase" id="RU363032"/>
    </source>
</evidence>
<dbReference type="InterPro" id="IPR000515">
    <property type="entry name" value="MetI-like"/>
</dbReference>
<feature type="transmembrane region" description="Helical" evidence="7">
    <location>
        <begin position="85"/>
        <end position="105"/>
    </location>
</feature>
<accession>A0A1I0B2X4</accession>
<feature type="transmembrane region" description="Helical" evidence="7">
    <location>
        <begin position="406"/>
        <end position="426"/>
    </location>
</feature>
<keyword evidence="3" id="KW-1003">Cell membrane</keyword>
<dbReference type="STRING" id="349064.SAMN05660429_00885"/>
<dbReference type="Gene3D" id="1.10.3720.10">
    <property type="entry name" value="MetI-like"/>
    <property type="match status" value="2"/>
</dbReference>
<feature type="transmembrane region" description="Helical" evidence="7">
    <location>
        <begin position="195"/>
        <end position="217"/>
    </location>
</feature>
<feature type="transmembrane region" description="Helical" evidence="7">
    <location>
        <begin position="471"/>
        <end position="494"/>
    </location>
</feature>
<feature type="domain" description="ABC transmembrane type-1" evidence="8">
    <location>
        <begin position="50"/>
        <end position="255"/>
    </location>
</feature>
<organism evidence="9 10">
    <name type="scientific">Thalassotalea agarivorans</name>
    <name type="common">Thalassomonas agarivorans</name>
    <dbReference type="NCBI Taxonomy" id="349064"/>
    <lineage>
        <taxon>Bacteria</taxon>
        <taxon>Pseudomonadati</taxon>
        <taxon>Pseudomonadota</taxon>
        <taxon>Gammaproteobacteria</taxon>
        <taxon>Alteromonadales</taxon>
        <taxon>Colwelliaceae</taxon>
        <taxon>Thalassotalea</taxon>
    </lineage>
</organism>
<evidence type="ECO:0000313" key="9">
    <source>
        <dbReference type="EMBL" id="SET00282.1"/>
    </source>
</evidence>
<keyword evidence="5 7" id="KW-1133">Transmembrane helix</keyword>
<name>A0A1I0B2X4_THASX</name>
<evidence type="ECO:0000259" key="8">
    <source>
        <dbReference type="PROSITE" id="PS50928"/>
    </source>
</evidence>
<dbReference type="PROSITE" id="PS50928">
    <property type="entry name" value="ABC_TM1"/>
    <property type="match status" value="2"/>
</dbReference>
<sequence length="538" mass="59228">MKLDSTRYNIAVWLIALALFAPVLVMVVEGLFSSSALLPHLWDTVLPTYIKNTLLLAVLVVFFALLFGIPSALLISFTNIKGKGILRWLLMLPLAMPAYLIAYLYTDLFDYAGPVQRYLRAFFDWQSPADYYFFDIRTITGASIMLALVLYPYIYLLARTAFDNQDQNQLNAARNLGLNAKQALLKVAVPLARPAIAVGVTLVAMETLADFATVQYFAVNTLTTAIYDTWLGYGDLASANLMASVLMMLILTVVVLEHRARAQQRHQSNRVAKQSAPIQLSLKGQIFANLFCWLLVGAGFLLPFVMLIDMSISYIEYARFETIKQAAINSFQLAVYTATVAVLLAILFAIYKRFSTSNGARFPLQISSFGYAIPGTVLAMALLSTLGPADNYLNYAIAALGFEEPGLLLSGTMFALVFALVVRFAAIANGALESGMAKIPQTLDLAPSSLGVSFKCAVTQIHLPLLKPSILVAWLMVFVEAMKELPAVLVLRPFNFDTLSTYIYQLISDEQLEQGAIGAVFIVVVGLIPVIWLNKEKQ</sequence>
<feature type="transmembrane region" description="Helical" evidence="7">
    <location>
        <begin position="237"/>
        <end position="256"/>
    </location>
</feature>
<dbReference type="FunFam" id="1.10.3720.10:FF:000088">
    <property type="entry name" value="Iron(III) ABC transporter, permease protein"/>
    <property type="match status" value="1"/>
</dbReference>
<dbReference type="AlphaFoldDB" id="A0A1I0B2X4"/>
<keyword evidence="10" id="KW-1185">Reference proteome</keyword>
<feature type="transmembrane region" description="Helical" evidence="7">
    <location>
        <begin position="12"/>
        <end position="34"/>
    </location>
</feature>
<evidence type="ECO:0000256" key="1">
    <source>
        <dbReference type="ARBA" id="ARBA00004651"/>
    </source>
</evidence>